<evidence type="ECO:0000256" key="9">
    <source>
        <dbReference type="ARBA" id="ARBA00023209"/>
    </source>
</evidence>
<dbReference type="InterPro" id="IPR048254">
    <property type="entry name" value="CDP_ALCOHOL_P_TRANSF_CS"/>
</dbReference>
<keyword evidence="6 13" id="KW-1133">Transmembrane helix</keyword>
<dbReference type="InterPro" id="IPR043130">
    <property type="entry name" value="CDP-OH_PTrfase_TM_dom"/>
</dbReference>
<organism evidence="15 16">
    <name type="scientific">Sneathiella chungangensis</name>
    <dbReference type="NCBI Taxonomy" id="1418234"/>
    <lineage>
        <taxon>Bacteria</taxon>
        <taxon>Pseudomonadati</taxon>
        <taxon>Pseudomonadota</taxon>
        <taxon>Alphaproteobacteria</taxon>
        <taxon>Sneathiellales</taxon>
        <taxon>Sneathiellaceae</taxon>
        <taxon>Sneathiella</taxon>
    </lineage>
</organism>
<feature type="transmembrane region" description="Helical" evidence="13">
    <location>
        <begin position="143"/>
        <end position="161"/>
    </location>
</feature>
<feature type="compositionally biased region" description="Acidic residues" evidence="12">
    <location>
        <begin position="259"/>
        <end position="276"/>
    </location>
</feature>
<feature type="region of interest" description="Disordered" evidence="12">
    <location>
        <begin position="251"/>
        <end position="276"/>
    </location>
</feature>
<evidence type="ECO:0000313" key="15">
    <source>
        <dbReference type="EMBL" id="MZR21098.1"/>
    </source>
</evidence>
<evidence type="ECO:0000256" key="6">
    <source>
        <dbReference type="ARBA" id="ARBA00022989"/>
    </source>
</evidence>
<evidence type="ECO:0000256" key="3">
    <source>
        <dbReference type="ARBA" id="ARBA00022516"/>
    </source>
</evidence>
<comment type="subcellular location">
    <subcellularLocation>
        <location evidence="1">Membrane</location>
        <topology evidence="1">Multi-pass membrane protein</topology>
    </subcellularLocation>
</comment>
<keyword evidence="9" id="KW-0594">Phospholipid biosynthesis</keyword>
<evidence type="ECO:0000256" key="5">
    <source>
        <dbReference type="ARBA" id="ARBA00022692"/>
    </source>
</evidence>
<dbReference type="InterPro" id="IPR012616">
    <property type="entry name" value="CDP-OH_P_trans_C"/>
</dbReference>
<proteinExistence type="inferred from homology"/>
<evidence type="ECO:0000256" key="12">
    <source>
        <dbReference type="SAM" id="MobiDB-lite"/>
    </source>
</evidence>
<dbReference type="RefSeq" id="WP_161337515.1">
    <property type="nucleotide sequence ID" value="NZ_JBHSDG010000002.1"/>
</dbReference>
<evidence type="ECO:0000256" key="13">
    <source>
        <dbReference type="SAM" id="Phobius"/>
    </source>
</evidence>
<accession>A0A845M931</accession>
<comment type="caution">
    <text evidence="15">The sequence shown here is derived from an EMBL/GenBank/DDBJ whole genome shotgun (WGS) entry which is preliminary data.</text>
</comment>
<name>A0A845M931_9PROT</name>
<keyword evidence="10" id="KW-1208">Phospholipid metabolism</keyword>
<keyword evidence="5 13" id="KW-0812">Transmembrane</keyword>
<dbReference type="GO" id="GO:0016780">
    <property type="term" value="F:phosphotransferase activity, for other substituted phosphate groups"/>
    <property type="evidence" value="ECO:0007669"/>
    <property type="project" value="InterPro"/>
</dbReference>
<evidence type="ECO:0000256" key="8">
    <source>
        <dbReference type="ARBA" id="ARBA00023136"/>
    </source>
</evidence>
<feature type="transmembrane region" description="Helical" evidence="13">
    <location>
        <begin position="198"/>
        <end position="218"/>
    </location>
</feature>
<keyword evidence="8 13" id="KW-0472">Membrane</keyword>
<feature type="domain" description="CDP-alcohol phosphatidyltransferase C-terminal" evidence="14">
    <location>
        <begin position="203"/>
        <end position="237"/>
    </location>
</feature>
<dbReference type="PANTHER" id="PTHR14269">
    <property type="entry name" value="CDP-DIACYLGLYCEROL--GLYCEROL-3-PHOSPHATE 3-PHOSPHATIDYLTRANSFERASE-RELATED"/>
    <property type="match status" value="1"/>
</dbReference>
<keyword evidence="7" id="KW-0443">Lipid metabolism</keyword>
<comment type="similarity">
    <text evidence="2 11">Belongs to the CDP-alcohol phosphatidyltransferase class-I family.</text>
</comment>
<dbReference type="GO" id="GO:0008654">
    <property type="term" value="P:phospholipid biosynthetic process"/>
    <property type="evidence" value="ECO:0007669"/>
    <property type="project" value="UniProtKB-KW"/>
</dbReference>
<dbReference type="PROSITE" id="PS00379">
    <property type="entry name" value="CDP_ALCOHOL_P_TRANSF"/>
    <property type="match status" value="1"/>
</dbReference>
<evidence type="ECO:0000256" key="4">
    <source>
        <dbReference type="ARBA" id="ARBA00022679"/>
    </source>
</evidence>
<dbReference type="Gene3D" id="1.20.120.1760">
    <property type="match status" value="1"/>
</dbReference>
<evidence type="ECO:0000256" key="11">
    <source>
        <dbReference type="RuleBase" id="RU003750"/>
    </source>
</evidence>
<dbReference type="AlphaFoldDB" id="A0A845M931"/>
<dbReference type="InterPro" id="IPR000462">
    <property type="entry name" value="CDP-OH_P_trans"/>
</dbReference>
<feature type="transmembrane region" description="Helical" evidence="13">
    <location>
        <begin position="167"/>
        <end position="186"/>
    </location>
</feature>
<dbReference type="PANTHER" id="PTHR14269:SF61">
    <property type="entry name" value="CDP-DIACYLGLYCEROL--SERINE O-PHOSPHATIDYLTRANSFERASE"/>
    <property type="match status" value="1"/>
</dbReference>
<evidence type="ECO:0000313" key="16">
    <source>
        <dbReference type="Proteomes" id="UP000445696"/>
    </source>
</evidence>
<keyword evidence="4 11" id="KW-0808">Transferase</keyword>
<dbReference type="OrthoDB" id="9777147at2"/>
<dbReference type="Proteomes" id="UP000445696">
    <property type="component" value="Unassembled WGS sequence"/>
</dbReference>
<evidence type="ECO:0000256" key="1">
    <source>
        <dbReference type="ARBA" id="ARBA00004141"/>
    </source>
</evidence>
<dbReference type="InterPro" id="IPR050324">
    <property type="entry name" value="CDP-alcohol_PTase-I"/>
</dbReference>
<evidence type="ECO:0000259" key="14">
    <source>
        <dbReference type="Pfam" id="PF08009"/>
    </source>
</evidence>
<dbReference type="EMBL" id="WTVA01000001">
    <property type="protein sequence ID" value="MZR21098.1"/>
    <property type="molecule type" value="Genomic_DNA"/>
</dbReference>
<keyword evidence="16" id="KW-1185">Reference proteome</keyword>
<evidence type="ECO:0000256" key="7">
    <source>
        <dbReference type="ARBA" id="ARBA00023098"/>
    </source>
</evidence>
<evidence type="ECO:0000256" key="2">
    <source>
        <dbReference type="ARBA" id="ARBA00010441"/>
    </source>
</evidence>
<protein>
    <submittedName>
        <fullName evidence="15">CDP-diacylglycerol O-phosphatidyltransferase</fullName>
    </submittedName>
</protein>
<gene>
    <name evidence="15" type="ORF">GQF03_02010</name>
</gene>
<dbReference type="Pfam" id="PF01066">
    <property type="entry name" value="CDP-OH_P_transf"/>
    <property type="match status" value="1"/>
</dbReference>
<sequence>MTFQQRRRLRFMPLNSLIPNMLTMLALCAGLTSVRFALDEKWELAVIAILAAGVLDGLDGRMARLLNSASKFGAELDSLSDFVSFGVAPGLVIFLWSLESGLGGVGWIISLVFTVSCALRLARFNSMLDKKQPAWASRYFTGIAAPAGASISLLFMVISFYADSDFFRSAILNAAWMLFMAFLMASRIPTFSIKRIRIARRFIMPVLVLVGGLAAVLVSYPWQLLSLIAVIYMATIPFSIMSHRRLQEQEARKNAEASSEAEDDGEASAEEDDDED</sequence>
<dbReference type="GO" id="GO:0016020">
    <property type="term" value="C:membrane"/>
    <property type="evidence" value="ECO:0007669"/>
    <property type="project" value="UniProtKB-SubCell"/>
</dbReference>
<feature type="transmembrane region" description="Helical" evidence="13">
    <location>
        <begin position="12"/>
        <end position="36"/>
    </location>
</feature>
<feature type="transmembrane region" description="Helical" evidence="13">
    <location>
        <begin position="224"/>
        <end position="243"/>
    </location>
</feature>
<dbReference type="Pfam" id="PF08009">
    <property type="entry name" value="CDP-OH_P_tran_2"/>
    <property type="match status" value="1"/>
</dbReference>
<evidence type="ECO:0000256" key="10">
    <source>
        <dbReference type="ARBA" id="ARBA00023264"/>
    </source>
</evidence>
<keyword evidence="3" id="KW-0444">Lipid biosynthesis</keyword>
<reference evidence="15 16" key="1">
    <citation type="journal article" date="2014" name="Int. J. Syst. Evol. Microbiol.">
        <title>Sneathiella chungangensis sp. nov., isolated from a marine sand, and emended description of the genus Sneathiella.</title>
        <authorList>
            <person name="Siamphan C."/>
            <person name="Kim H."/>
            <person name="Lee J.S."/>
            <person name="Kim W."/>
        </authorList>
    </citation>
    <scope>NUCLEOTIDE SEQUENCE [LARGE SCALE GENOMIC DNA]</scope>
    <source>
        <strain evidence="15 16">KCTC 32476</strain>
    </source>
</reference>